<dbReference type="GO" id="GO:0046872">
    <property type="term" value="F:metal ion binding"/>
    <property type="evidence" value="ECO:0007669"/>
    <property type="project" value="UniProtKB-KW"/>
</dbReference>
<feature type="transmembrane region" description="Helical" evidence="13">
    <location>
        <begin position="184"/>
        <end position="213"/>
    </location>
</feature>
<keyword evidence="5 14" id="KW-0645">Protease</keyword>
<evidence type="ECO:0000256" key="6">
    <source>
        <dbReference type="ARBA" id="ARBA00022692"/>
    </source>
</evidence>
<evidence type="ECO:0000256" key="10">
    <source>
        <dbReference type="ARBA" id="ARBA00022989"/>
    </source>
</evidence>
<proteinExistence type="inferred from homology"/>
<evidence type="ECO:0000256" key="13">
    <source>
        <dbReference type="SAM" id="Phobius"/>
    </source>
</evidence>
<dbReference type="PANTHER" id="PTHR35864">
    <property type="entry name" value="ZINC METALLOPROTEASE MJ0611-RELATED"/>
    <property type="match status" value="1"/>
</dbReference>
<keyword evidence="6 13" id="KW-0812">Transmembrane</keyword>
<keyword evidence="8" id="KW-0378">Hydrolase</keyword>
<evidence type="ECO:0000313" key="14">
    <source>
        <dbReference type="EMBL" id="NML25414.1"/>
    </source>
</evidence>
<keyword evidence="12 13" id="KW-0472">Membrane</keyword>
<keyword evidence="7" id="KW-0479">Metal-binding</keyword>
<evidence type="ECO:0000313" key="15">
    <source>
        <dbReference type="Proteomes" id="UP000580043"/>
    </source>
</evidence>
<comment type="subcellular location">
    <subcellularLocation>
        <location evidence="2">Cell membrane</location>
        <topology evidence="2">Multi-pass membrane protein</topology>
    </subcellularLocation>
</comment>
<keyword evidence="15" id="KW-1185">Reference proteome</keyword>
<accession>A0A848G2A2</accession>
<evidence type="ECO:0000256" key="7">
    <source>
        <dbReference type="ARBA" id="ARBA00022723"/>
    </source>
</evidence>
<reference evidence="14 15" key="1">
    <citation type="submission" date="2020-04" db="EMBL/GenBank/DDBJ databases">
        <title>Zoogloea sp. G-4-1-14 isolated from soil.</title>
        <authorList>
            <person name="Dahal R.H."/>
        </authorList>
    </citation>
    <scope>NUCLEOTIDE SEQUENCE [LARGE SCALE GENOMIC DNA]</scope>
    <source>
        <strain evidence="14 15">G-4-1-14</strain>
    </source>
</reference>
<dbReference type="GO" id="GO:0008237">
    <property type="term" value="F:metallopeptidase activity"/>
    <property type="evidence" value="ECO:0007669"/>
    <property type="project" value="UniProtKB-KW"/>
</dbReference>
<keyword evidence="10 13" id="KW-1133">Transmembrane helix</keyword>
<evidence type="ECO:0000256" key="12">
    <source>
        <dbReference type="ARBA" id="ARBA00023136"/>
    </source>
</evidence>
<evidence type="ECO:0000256" key="5">
    <source>
        <dbReference type="ARBA" id="ARBA00022670"/>
    </source>
</evidence>
<sequence length="219" mass="23519">MQELIVTLTIWALPVLFAITLHEAAHGYAARHFGDPTAELAGRISLNPLRHIDPMGTILVPGLIVAVSTLAGGSPMLFGWAKPVPVNFGRLRKPKADMLWVAAAGPFANLVMAFAWAVLFRFALMSPENVYALPMAKMADAGMQINAVLLFLNLFPLPPLDGGRIAVSLLPAGPAYKFAQIEPYGFPILLVLLFTGILGDILGPLVAFFRFALATFIGL</sequence>
<evidence type="ECO:0000256" key="8">
    <source>
        <dbReference type="ARBA" id="ARBA00022801"/>
    </source>
</evidence>
<evidence type="ECO:0000256" key="9">
    <source>
        <dbReference type="ARBA" id="ARBA00022833"/>
    </source>
</evidence>
<evidence type="ECO:0000256" key="4">
    <source>
        <dbReference type="ARBA" id="ARBA00022475"/>
    </source>
</evidence>
<keyword evidence="4" id="KW-1003">Cell membrane</keyword>
<dbReference type="PANTHER" id="PTHR35864:SF1">
    <property type="entry name" value="ZINC METALLOPROTEASE YWHC-RELATED"/>
    <property type="match status" value="1"/>
</dbReference>
<feature type="transmembrane region" description="Helical" evidence="13">
    <location>
        <begin position="99"/>
        <end position="124"/>
    </location>
</feature>
<evidence type="ECO:0000256" key="3">
    <source>
        <dbReference type="ARBA" id="ARBA00007931"/>
    </source>
</evidence>
<protein>
    <submittedName>
        <fullName evidence="14">Site-2 protease family protein</fullName>
    </submittedName>
</protein>
<dbReference type="Proteomes" id="UP000580043">
    <property type="component" value="Unassembled WGS sequence"/>
</dbReference>
<dbReference type="InterPro" id="IPR052348">
    <property type="entry name" value="Metallopeptidase_M50B"/>
</dbReference>
<dbReference type="GO" id="GO:0005886">
    <property type="term" value="C:plasma membrane"/>
    <property type="evidence" value="ECO:0007669"/>
    <property type="project" value="UniProtKB-SubCell"/>
</dbReference>
<gene>
    <name evidence="14" type="ORF">HHL15_06650</name>
</gene>
<comment type="caution">
    <text evidence="14">The sequence shown here is derived from an EMBL/GenBank/DDBJ whole genome shotgun (WGS) entry which is preliminary data.</text>
</comment>
<keyword evidence="11" id="KW-0482">Metalloprotease</keyword>
<evidence type="ECO:0000256" key="2">
    <source>
        <dbReference type="ARBA" id="ARBA00004651"/>
    </source>
</evidence>
<comment type="cofactor">
    <cofactor evidence="1">
        <name>Zn(2+)</name>
        <dbReference type="ChEBI" id="CHEBI:29105"/>
    </cofactor>
</comment>
<feature type="transmembrane region" description="Helical" evidence="13">
    <location>
        <begin position="58"/>
        <end position="78"/>
    </location>
</feature>
<comment type="similarity">
    <text evidence="3">Belongs to the peptidase M50B family.</text>
</comment>
<dbReference type="GO" id="GO:0006508">
    <property type="term" value="P:proteolysis"/>
    <property type="evidence" value="ECO:0007669"/>
    <property type="project" value="UniProtKB-KW"/>
</dbReference>
<dbReference type="AlphaFoldDB" id="A0A848G2A2"/>
<evidence type="ECO:0000256" key="11">
    <source>
        <dbReference type="ARBA" id="ARBA00023049"/>
    </source>
</evidence>
<evidence type="ECO:0000256" key="1">
    <source>
        <dbReference type="ARBA" id="ARBA00001947"/>
    </source>
</evidence>
<dbReference type="RefSeq" id="WP_169145054.1">
    <property type="nucleotide sequence ID" value="NZ_JABBGA010000004.1"/>
</dbReference>
<dbReference type="EMBL" id="JABBGA010000004">
    <property type="protein sequence ID" value="NML25414.1"/>
    <property type="molecule type" value="Genomic_DNA"/>
</dbReference>
<organism evidence="14 15">
    <name type="scientific">Zoogloea dura</name>
    <dbReference type="NCBI Taxonomy" id="2728840"/>
    <lineage>
        <taxon>Bacteria</taxon>
        <taxon>Pseudomonadati</taxon>
        <taxon>Pseudomonadota</taxon>
        <taxon>Betaproteobacteria</taxon>
        <taxon>Rhodocyclales</taxon>
        <taxon>Zoogloeaceae</taxon>
        <taxon>Zoogloea</taxon>
    </lineage>
</organism>
<name>A0A848G2A2_9RHOO</name>
<keyword evidence="9" id="KW-0862">Zinc</keyword>
<dbReference type="CDD" id="cd06158">
    <property type="entry name" value="S2P-M50_like_1"/>
    <property type="match status" value="1"/>
</dbReference>
<dbReference type="InterPro" id="IPR044537">
    <property type="entry name" value="Rip2-like"/>
</dbReference>